<organism evidence="2 3">
    <name type="scientific">Saguinus oedipus</name>
    <name type="common">Cotton-top tamarin</name>
    <name type="synonym">Oedipomidas oedipus</name>
    <dbReference type="NCBI Taxonomy" id="9490"/>
    <lineage>
        <taxon>Eukaryota</taxon>
        <taxon>Metazoa</taxon>
        <taxon>Chordata</taxon>
        <taxon>Craniata</taxon>
        <taxon>Vertebrata</taxon>
        <taxon>Euteleostomi</taxon>
        <taxon>Mammalia</taxon>
        <taxon>Eutheria</taxon>
        <taxon>Euarchontoglires</taxon>
        <taxon>Primates</taxon>
        <taxon>Haplorrhini</taxon>
        <taxon>Platyrrhini</taxon>
        <taxon>Cebidae</taxon>
        <taxon>Callitrichinae</taxon>
        <taxon>Saguinus</taxon>
    </lineage>
</organism>
<dbReference type="EMBL" id="JASSZA010000019">
    <property type="protein sequence ID" value="KAK2087551.1"/>
    <property type="molecule type" value="Genomic_DNA"/>
</dbReference>
<feature type="region of interest" description="Disordered" evidence="1">
    <location>
        <begin position="1"/>
        <end position="39"/>
    </location>
</feature>
<evidence type="ECO:0000313" key="2">
    <source>
        <dbReference type="EMBL" id="KAK2087551.1"/>
    </source>
</evidence>
<reference evidence="2 3" key="1">
    <citation type="submission" date="2023-05" db="EMBL/GenBank/DDBJ databases">
        <title>B98-5 Cell Line De Novo Hybrid Assembly: An Optical Mapping Approach.</title>
        <authorList>
            <person name="Kananen K."/>
            <person name="Auerbach J.A."/>
            <person name="Kautto E."/>
            <person name="Blachly J.S."/>
        </authorList>
    </citation>
    <scope>NUCLEOTIDE SEQUENCE [LARGE SCALE GENOMIC DNA]</scope>
    <source>
        <strain evidence="2">B95-8</strain>
        <tissue evidence="2">Cell line</tissue>
    </source>
</reference>
<comment type="caution">
    <text evidence="2">The sequence shown here is derived from an EMBL/GenBank/DDBJ whole genome shotgun (WGS) entry which is preliminary data.</text>
</comment>
<name>A0ABQ9TRZ9_SAGOE</name>
<accession>A0ABQ9TRZ9</accession>
<sequence>RQRRARGRARSRLGNRTRGKRRSRAPRQARTYPGRARRKARGGRFLLLLLLT</sequence>
<gene>
    <name evidence="2" type="ORF">P7K49_033458</name>
</gene>
<feature type="non-terminal residue" evidence="2">
    <location>
        <position position="1"/>
    </location>
</feature>
<evidence type="ECO:0000313" key="3">
    <source>
        <dbReference type="Proteomes" id="UP001266305"/>
    </source>
</evidence>
<evidence type="ECO:0000256" key="1">
    <source>
        <dbReference type="SAM" id="MobiDB-lite"/>
    </source>
</evidence>
<dbReference type="Proteomes" id="UP001266305">
    <property type="component" value="Unassembled WGS sequence"/>
</dbReference>
<feature type="compositionally biased region" description="Basic residues" evidence="1">
    <location>
        <begin position="1"/>
        <end position="27"/>
    </location>
</feature>
<keyword evidence="3" id="KW-1185">Reference proteome</keyword>
<proteinExistence type="predicted"/>
<protein>
    <submittedName>
        <fullName evidence="2">Uncharacterized protein</fullName>
    </submittedName>
</protein>